<name>A0A5B7DQS0_PORTR</name>
<feature type="compositionally biased region" description="Polar residues" evidence="1">
    <location>
        <begin position="1"/>
        <end position="17"/>
    </location>
</feature>
<organism evidence="2 3">
    <name type="scientific">Portunus trituberculatus</name>
    <name type="common">Swimming crab</name>
    <name type="synonym">Neptunus trituberculatus</name>
    <dbReference type="NCBI Taxonomy" id="210409"/>
    <lineage>
        <taxon>Eukaryota</taxon>
        <taxon>Metazoa</taxon>
        <taxon>Ecdysozoa</taxon>
        <taxon>Arthropoda</taxon>
        <taxon>Crustacea</taxon>
        <taxon>Multicrustacea</taxon>
        <taxon>Malacostraca</taxon>
        <taxon>Eumalacostraca</taxon>
        <taxon>Eucarida</taxon>
        <taxon>Decapoda</taxon>
        <taxon>Pleocyemata</taxon>
        <taxon>Brachyura</taxon>
        <taxon>Eubrachyura</taxon>
        <taxon>Portunoidea</taxon>
        <taxon>Portunidae</taxon>
        <taxon>Portuninae</taxon>
        <taxon>Portunus</taxon>
    </lineage>
</organism>
<keyword evidence="3" id="KW-1185">Reference proteome</keyword>
<proteinExistence type="predicted"/>
<dbReference type="EMBL" id="VSRR010001194">
    <property type="protein sequence ID" value="MPC23343.1"/>
    <property type="molecule type" value="Genomic_DNA"/>
</dbReference>
<comment type="caution">
    <text evidence="2">The sequence shown here is derived from an EMBL/GenBank/DDBJ whole genome shotgun (WGS) entry which is preliminary data.</text>
</comment>
<feature type="region of interest" description="Disordered" evidence="1">
    <location>
        <begin position="1"/>
        <end position="32"/>
    </location>
</feature>
<gene>
    <name evidence="2" type="ORF">E2C01_016387</name>
</gene>
<sequence>MACNKSSLIVASRNTAPRDSGSEDPPIEGTRGCQNAIRHHQHLGRRTSGFVTQFRLYGPAWVVTVMARVLPRRPSPA</sequence>
<evidence type="ECO:0000313" key="2">
    <source>
        <dbReference type="EMBL" id="MPC23343.1"/>
    </source>
</evidence>
<evidence type="ECO:0000256" key="1">
    <source>
        <dbReference type="SAM" id="MobiDB-lite"/>
    </source>
</evidence>
<evidence type="ECO:0000313" key="3">
    <source>
        <dbReference type="Proteomes" id="UP000324222"/>
    </source>
</evidence>
<dbReference type="Proteomes" id="UP000324222">
    <property type="component" value="Unassembled WGS sequence"/>
</dbReference>
<protein>
    <submittedName>
        <fullName evidence="2">Uncharacterized protein</fullName>
    </submittedName>
</protein>
<reference evidence="2 3" key="1">
    <citation type="submission" date="2019-05" db="EMBL/GenBank/DDBJ databases">
        <title>Another draft genome of Portunus trituberculatus and its Hox gene families provides insights of decapod evolution.</title>
        <authorList>
            <person name="Jeong J.-H."/>
            <person name="Song I."/>
            <person name="Kim S."/>
            <person name="Choi T."/>
            <person name="Kim D."/>
            <person name="Ryu S."/>
            <person name="Kim W."/>
        </authorList>
    </citation>
    <scope>NUCLEOTIDE SEQUENCE [LARGE SCALE GENOMIC DNA]</scope>
    <source>
        <tissue evidence="2">Muscle</tissue>
    </source>
</reference>
<accession>A0A5B7DQS0</accession>
<dbReference type="AlphaFoldDB" id="A0A5B7DQS0"/>